<keyword evidence="11" id="KW-1185">Reference proteome</keyword>
<dbReference type="InterPro" id="IPR013477">
    <property type="entry name" value="NifV/FrbC"/>
</dbReference>
<dbReference type="InterPro" id="IPR054691">
    <property type="entry name" value="LeuA/HCS_post-cat"/>
</dbReference>
<organism evidence="10 11">
    <name type="scientific">Neiella marina</name>
    <dbReference type="NCBI Taxonomy" id="508461"/>
    <lineage>
        <taxon>Bacteria</taxon>
        <taxon>Pseudomonadati</taxon>
        <taxon>Pseudomonadota</taxon>
        <taxon>Gammaproteobacteria</taxon>
        <taxon>Alteromonadales</taxon>
        <taxon>Echinimonadaceae</taxon>
        <taxon>Neiella</taxon>
    </lineage>
</organism>
<keyword evidence="5 7" id="KW-0808">Transferase</keyword>
<evidence type="ECO:0000256" key="4">
    <source>
        <dbReference type="ARBA" id="ARBA00020735"/>
    </source>
</evidence>
<dbReference type="Pfam" id="PF00682">
    <property type="entry name" value="HMGL-like"/>
    <property type="match status" value="1"/>
</dbReference>
<dbReference type="GO" id="GO:0009399">
    <property type="term" value="P:nitrogen fixation"/>
    <property type="evidence" value="ECO:0007669"/>
    <property type="project" value="UniProtKB-UniRule"/>
</dbReference>
<evidence type="ECO:0000256" key="5">
    <source>
        <dbReference type="ARBA" id="ARBA00022679"/>
    </source>
</evidence>
<evidence type="ECO:0000256" key="6">
    <source>
        <dbReference type="ARBA" id="ARBA00048019"/>
    </source>
</evidence>
<feature type="domain" description="Pyruvate carboxyltransferase" evidence="9">
    <location>
        <begin position="14"/>
        <end position="264"/>
    </location>
</feature>
<dbReference type="GO" id="GO:0019752">
    <property type="term" value="P:carboxylic acid metabolic process"/>
    <property type="evidence" value="ECO:0007669"/>
    <property type="project" value="UniProtKB-UniRule"/>
</dbReference>
<dbReference type="InterPro" id="IPR000891">
    <property type="entry name" value="PYR_CT"/>
</dbReference>
<dbReference type="InterPro" id="IPR002034">
    <property type="entry name" value="AIPM/Hcit_synth_CS"/>
</dbReference>
<dbReference type="Proteomes" id="UP000619743">
    <property type="component" value="Unassembled WGS sequence"/>
</dbReference>
<dbReference type="PANTHER" id="PTHR42880:SF1">
    <property type="entry name" value="ISOPROPYLMALATE_HOMOCITRATE_CITRAMALATE SYNTHASE FAMILY PROTEIN"/>
    <property type="match status" value="1"/>
</dbReference>
<dbReference type="Gene3D" id="1.10.238.260">
    <property type="match status" value="1"/>
</dbReference>
<accession>A0A8J2U872</accession>
<evidence type="ECO:0000256" key="1">
    <source>
        <dbReference type="ARBA" id="ARBA00003050"/>
    </source>
</evidence>
<dbReference type="PROSITE" id="PS50991">
    <property type="entry name" value="PYR_CT"/>
    <property type="match status" value="1"/>
</dbReference>
<comment type="function">
    <text evidence="1 8">This protein is a Fe-Mo-cofactor biosynthetic component.</text>
</comment>
<dbReference type="EC" id="2.3.3.14" evidence="3 8"/>
<dbReference type="PROSITE" id="PS00816">
    <property type="entry name" value="AIPM_HOMOCIT_SYNTH_2"/>
    <property type="match status" value="1"/>
</dbReference>
<dbReference type="Gene3D" id="3.20.20.70">
    <property type="entry name" value="Aldolase class I"/>
    <property type="match status" value="1"/>
</dbReference>
<proteinExistence type="inferred from homology"/>
<dbReference type="AlphaFoldDB" id="A0A8J2U872"/>
<dbReference type="SUPFAM" id="SSF51569">
    <property type="entry name" value="Aldolase"/>
    <property type="match status" value="1"/>
</dbReference>
<comment type="similarity">
    <text evidence="2 7">Belongs to the alpha-IPM synthase/homocitrate synthase family.</text>
</comment>
<protein>
    <recommendedName>
        <fullName evidence="4 8">Homocitrate synthase</fullName>
        <ecNumber evidence="3 8">2.3.3.14</ecNumber>
    </recommendedName>
</protein>
<evidence type="ECO:0000256" key="3">
    <source>
        <dbReference type="ARBA" id="ARBA00012974"/>
    </source>
</evidence>
<evidence type="ECO:0000313" key="10">
    <source>
        <dbReference type="EMBL" id="GGA85060.1"/>
    </source>
</evidence>
<evidence type="ECO:0000256" key="7">
    <source>
        <dbReference type="RuleBase" id="RU003523"/>
    </source>
</evidence>
<dbReference type="InterPro" id="IPR013785">
    <property type="entry name" value="Aldolase_TIM"/>
</dbReference>
<keyword evidence="8" id="KW-0535">Nitrogen fixation</keyword>
<dbReference type="EMBL" id="BMDX01000017">
    <property type="protein sequence ID" value="GGA85060.1"/>
    <property type="molecule type" value="Genomic_DNA"/>
</dbReference>
<comment type="caution">
    <text evidence="10">The sequence shown here is derived from an EMBL/GenBank/DDBJ whole genome shotgun (WGS) entry which is preliminary data.</text>
</comment>
<evidence type="ECO:0000256" key="2">
    <source>
        <dbReference type="ARBA" id="ARBA00006154"/>
    </source>
</evidence>
<comment type="catalytic activity">
    <reaction evidence="6 8">
        <text>acetyl-CoA + 2-oxoglutarate + H2O = (2R)-homocitrate + CoA + H(+)</text>
        <dbReference type="Rhea" id="RHEA:12929"/>
        <dbReference type="ChEBI" id="CHEBI:15377"/>
        <dbReference type="ChEBI" id="CHEBI:15378"/>
        <dbReference type="ChEBI" id="CHEBI:16810"/>
        <dbReference type="ChEBI" id="CHEBI:57287"/>
        <dbReference type="ChEBI" id="CHEBI:57288"/>
        <dbReference type="ChEBI" id="CHEBI:58884"/>
        <dbReference type="EC" id="2.3.3.14"/>
    </reaction>
</comment>
<dbReference type="NCBIfam" id="TIGR02660">
    <property type="entry name" value="nifV_homocitr"/>
    <property type="match status" value="1"/>
</dbReference>
<evidence type="ECO:0000256" key="8">
    <source>
        <dbReference type="RuleBase" id="RU367143"/>
    </source>
</evidence>
<sequence>MPMASHQQGLGKPIVINDTTLRDGEQTAGVAFSAAEKIAIAAALECAGVTELEVGIPAMGPAEQDVIKAITDQVSIAQTMGWCRMLPQDIACCRDLGLNWVDLSIPASTQQRQSKLALSESQLLAQIGDRVMQANDLGLRVCIGMEDASRSSISSLLRIAEAAQAAGACRVRYADTLGILEPFGCYEQLKALVDNTDLQVEMHAHNDLGLATANSLAAIRAGAYSVNTTVAGLGERAGNAPLEEVLAALTLSPAAPQRSLPEVELTSLPAICQLVAQASGRQLSQQKSIVGEAVFTHESGIHVAGLLKDPNNYQAFQPEIIGRSHQMVLGKHSGTRAIQAVYQRQGIALTQSQAQQLRGWLRDWAECHKRNPTDEELSLFYQRIQAVGSDRTAAA</sequence>
<evidence type="ECO:0000259" key="9">
    <source>
        <dbReference type="PROSITE" id="PS50991"/>
    </source>
</evidence>
<reference evidence="11" key="1">
    <citation type="journal article" date="2019" name="Int. J. Syst. Evol. Microbiol.">
        <title>The Global Catalogue of Microorganisms (GCM) 10K type strain sequencing project: providing services to taxonomists for standard genome sequencing and annotation.</title>
        <authorList>
            <consortium name="The Broad Institute Genomics Platform"/>
            <consortium name="The Broad Institute Genome Sequencing Center for Infectious Disease"/>
            <person name="Wu L."/>
            <person name="Ma J."/>
        </authorList>
    </citation>
    <scope>NUCLEOTIDE SEQUENCE [LARGE SCALE GENOMIC DNA]</scope>
    <source>
        <strain evidence="11">CGMCC 1.10130</strain>
    </source>
</reference>
<evidence type="ECO:0000313" key="11">
    <source>
        <dbReference type="Proteomes" id="UP000619743"/>
    </source>
</evidence>
<dbReference type="PANTHER" id="PTHR42880">
    <property type="entry name" value="HOMOCITRATE SYNTHASE"/>
    <property type="match status" value="1"/>
</dbReference>
<dbReference type="Pfam" id="PF22617">
    <property type="entry name" value="HCS_D2"/>
    <property type="match status" value="1"/>
</dbReference>
<dbReference type="PROSITE" id="PS00815">
    <property type="entry name" value="AIPM_HOMOCIT_SYNTH_1"/>
    <property type="match status" value="1"/>
</dbReference>
<dbReference type="GO" id="GO:0004410">
    <property type="term" value="F:homocitrate synthase activity"/>
    <property type="evidence" value="ECO:0007669"/>
    <property type="project" value="UniProtKB-UniRule"/>
</dbReference>
<name>A0A8J2U872_9GAMM</name>
<gene>
    <name evidence="10" type="ORF">GCM10011369_28870</name>
</gene>